<gene>
    <name evidence="8" type="ORF">SAMN04487966_12013</name>
</gene>
<dbReference type="InterPro" id="IPR001117">
    <property type="entry name" value="Cu-oxidase_2nd"/>
</dbReference>
<dbReference type="PANTHER" id="PTHR11709:SF394">
    <property type="entry name" value="FI03373P-RELATED"/>
    <property type="match status" value="1"/>
</dbReference>
<dbReference type="InterPro" id="IPR002355">
    <property type="entry name" value="Cu_oxidase_Cu_BS"/>
</dbReference>
<evidence type="ECO:0000259" key="5">
    <source>
        <dbReference type="Pfam" id="PF00394"/>
    </source>
</evidence>
<dbReference type="SUPFAM" id="SSF49503">
    <property type="entry name" value="Cupredoxins"/>
    <property type="match status" value="3"/>
</dbReference>
<dbReference type="InterPro" id="IPR006311">
    <property type="entry name" value="TAT_signal"/>
</dbReference>
<feature type="domain" description="Plastocyanin-like" evidence="7">
    <location>
        <begin position="78"/>
        <end position="179"/>
    </location>
</feature>
<feature type="domain" description="Plastocyanin-like" evidence="6">
    <location>
        <begin position="404"/>
        <end position="517"/>
    </location>
</feature>
<dbReference type="OrthoDB" id="345021at2"/>
<dbReference type="GO" id="GO:0005507">
    <property type="term" value="F:copper ion binding"/>
    <property type="evidence" value="ECO:0007669"/>
    <property type="project" value="InterPro"/>
</dbReference>
<dbReference type="Pfam" id="PF07731">
    <property type="entry name" value="Cu-oxidase_2"/>
    <property type="match status" value="1"/>
</dbReference>
<keyword evidence="8" id="KW-0131">Cell cycle</keyword>
<protein>
    <submittedName>
        <fullName evidence="8">Multicopper oxidase with three cupredoxin domains (Includes cell division protein FtsP and spore coat protein CotA)</fullName>
    </submittedName>
</protein>
<dbReference type="PROSITE" id="PS00080">
    <property type="entry name" value="MULTICOPPER_OXIDASE2"/>
    <property type="match status" value="1"/>
</dbReference>
<accession>A0A1I7MT55</accession>
<dbReference type="InterPro" id="IPR011707">
    <property type="entry name" value="Cu-oxidase-like_N"/>
</dbReference>
<dbReference type="CDD" id="cd13870">
    <property type="entry name" value="CuRO_2_CopA_like_1"/>
    <property type="match status" value="1"/>
</dbReference>
<dbReference type="EMBL" id="FPCG01000020">
    <property type="protein sequence ID" value="SFV25110.1"/>
    <property type="molecule type" value="Genomic_DNA"/>
</dbReference>
<proteinExistence type="predicted"/>
<evidence type="ECO:0000259" key="7">
    <source>
        <dbReference type="Pfam" id="PF07732"/>
    </source>
</evidence>
<dbReference type="Pfam" id="PF07732">
    <property type="entry name" value="Cu-oxidase_3"/>
    <property type="match status" value="1"/>
</dbReference>
<dbReference type="CDD" id="cd13861">
    <property type="entry name" value="CuRO_1_CumA_like"/>
    <property type="match status" value="1"/>
</dbReference>
<dbReference type="PANTHER" id="PTHR11709">
    <property type="entry name" value="MULTI-COPPER OXIDASE"/>
    <property type="match status" value="1"/>
</dbReference>
<keyword evidence="4" id="KW-0732">Signal</keyword>
<name>A0A1I7MT55_9MICC</name>
<keyword evidence="8" id="KW-0132">Cell division</keyword>
<evidence type="ECO:0000313" key="8">
    <source>
        <dbReference type="EMBL" id="SFV25110.1"/>
    </source>
</evidence>
<keyword evidence="1" id="KW-0479">Metal-binding</keyword>
<dbReference type="AlphaFoldDB" id="A0A1I7MT55"/>
<dbReference type="InterPro" id="IPR034279">
    <property type="entry name" value="CuRO_3_CopA"/>
</dbReference>
<reference evidence="8 9" key="1">
    <citation type="submission" date="2016-10" db="EMBL/GenBank/DDBJ databases">
        <authorList>
            <person name="de Groot N.N."/>
        </authorList>
    </citation>
    <scope>NUCLEOTIDE SEQUENCE [LARGE SCALE GENOMIC DNA]</scope>
    <source>
        <strain evidence="8 9">CGMCC 1.7054</strain>
    </source>
</reference>
<keyword evidence="2" id="KW-0560">Oxidoreductase</keyword>
<feature type="signal peptide" evidence="4">
    <location>
        <begin position="1"/>
        <end position="28"/>
    </location>
</feature>
<dbReference type="PROSITE" id="PS51318">
    <property type="entry name" value="TAT"/>
    <property type="match status" value="1"/>
</dbReference>
<dbReference type="GO" id="GO:0051301">
    <property type="term" value="P:cell division"/>
    <property type="evidence" value="ECO:0007669"/>
    <property type="project" value="UniProtKB-KW"/>
</dbReference>
<evidence type="ECO:0000256" key="4">
    <source>
        <dbReference type="SAM" id="SignalP"/>
    </source>
</evidence>
<feature type="chain" id="PRO_5011705804" evidence="4">
    <location>
        <begin position="29"/>
        <end position="521"/>
    </location>
</feature>
<dbReference type="InterPro" id="IPR045087">
    <property type="entry name" value="Cu-oxidase_fam"/>
</dbReference>
<dbReference type="Gene3D" id="2.60.40.420">
    <property type="entry name" value="Cupredoxins - blue copper proteins"/>
    <property type="match status" value="3"/>
</dbReference>
<keyword evidence="8" id="KW-0167">Capsid protein</keyword>
<evidence type="ECO:0000259" key="6">
    <source>
        <dbReference type="Pfam" id="PF07731"/>
    </source>
</evidence>
<dbReference type="CDD" id="cd13896">
    <property type="entry name" value="CuRO_3_CopA"/>
    <property type="match status" value="1"/>
</dbReference>
<sequence>MTSSLTTRRAFLSASVGALALAGLSACADPTSGPQPSGRILPTDPLIAEYEKRRAYSGTTVANRLSAAPFETSLQDQRLTTWGYNNSLNGPLLRAKAGDLLNVTVANDLPEGTSVHWHGLALRNDADGVQGVTQDPIAAGATYTYGFRLSHPGTYWYHSHFDTQRERALYGALIVEDPNETLDYDQEWVVILDDWLDGITGTPEEVVEELSAGMDMSDGMEGMEGMEGMDHGSMSEDSSSDMPMKHMLMGAESDYLGGDAGDVKIPVHLFNGRPPAEPDTLDGKPGDRIRLRLINAAGDTAYRVGIPGQELTITHTDGFPVQPRQADAVVLGMGERLDVLVTLGDQAVPVLALPEGKTGHAYGIIHAGSKTALSGQLPQTLGGTVLDGSRLKAHESVLLAPKDPTRTHEVRLTGSMMEYDWGINGRRFDPANPFEGAFELRLGERVRVTMTNDTDMWHPMHLHGHTFQLANNGARKDTVIVKPRQTIVFDFEADNPGQWLTHCHNAYHAEAGMMGVFSYIH</sequence>
<dbReference type="Pfam" id="PF00394">
    <property type="entry name" value="Cu-oxidase"/>
    <property type="match status" value="1"/>
</dbReference>
<keyword evidence="8" id="KW-0946">Virion</keyword>
<dbReference type="InterPro" id="IPR011706">
    <property type="entry name" value="Cu-oxidase_C"/>
</dbReference>
<dbReference type="RefSeq" id="WP_091699685.1">
    <property type="nucleotide sequence ID" value="NZ_FPCG01000020.1"/>
</dbReference>
<evidence type="ECO:0000256" key="2">
    <source>
        <dbReference type="ARBA" id="ARBA00023002"/>
    </source>
</evidence>
<feature type="domain" description="Plastocyanin-like" evidence="5">
    <location>
        <begin position="268"/>
        <end position="347"/>
    </location>
</feature>
<evidence type="ECO:0000256" key="3">
    <source>
        <dbReference type="ARBA" id="ARBA00023008"/>
    </source>
</evidence>
<evidence type="ECO:0000256" key="1">
    <source>
        <dbReference type="ARBA" id="ARBA00022723"/>
    </source>
</evidence>
<dbReference type="InterPro" id="IPR008972">
    <property type="entry name" value="Cupredoxin"/>
</dbReference>
<dbReference type="Proteomes" id="UP000198881">
    <property type="component" value="Unassembled WGS sequence"/>
</dbReference>
<organism evidence="8 9">
    <name type="scientific">Micrococcus terreus</name>
    <dbReference type="NCBI Taxonomy" id="574650"/>
    <lineage>
        <taxon>Bacteria</taxon>
        <taxon>Bacillati</taxon>
        <taxon>Actinomycetota</taxon>
        <taxon>Actinomycetes</taxon>
        <taxon>Micrococcales</taxon>
        <taxon>Micrococcaceae</taxon>
        <taxon>Micrococcus</taxon>
    </lineage>
</organism>
<evidence type="ECO:0000313" key="9">
    <source>
        <dbReference type="Proteomes" id="UP000198881"/>
    </source>
</evidence>
<dbReference type="STRING" id="574650.SAMN04487966_12013"/>
<dbReference type="GO" id="GO:0016491">
    <property type="term" value="F:oxidoreductase activity"/>
    <property type="evidence" value="ECO:0007669"/>
    <property type="project" value="UniProtKB-KW"/>
</dbReference>
<keyword evidence="3" id="KW-0186">Copper</keyword>
<keyword evidence="9" id="KW-1185">Reference proteome</keyword>